<feature type="region of interest" description="Disordered" evidence="1">
    <location>
        <begin position="1"/>
        <end position="53"/>
    </location>
</feature>
<evidence type="ECO:0000313" key="3">
    <source>
        <dbReference type="Proteomes" id="UP000003986"/>
    </source>
</evidence>
<evidence type="ECO:0000256" key="1">
    <source>
        <dbReference type="SAM" id="MobiDB-lite"/>
    </source>
</evidence>
<feature type="compositionally biased region" description="Basic residues" evidence="1">
    <location>
        <begin position="13"/>
        <end position="31"/>
    </location>
</feature>
<reference evidence="3" key="1">
    <citation type="submission" date="2008-10" db="EMBL/GenBank/DDBJ databases">
        <authorList>
            <person name="Molnar K."/>
        </authorList>
    </citation>
    <scope>NUCLEOTIDE SEQUENCE [LARGE SCALE GENOMIC DNA]</scope>
    <source>
        <strain evidence="3">NRRL 15998</strain>
    </source>
</reference>
<sequence length="53" mass="6081">MGPQQGGDDRPREVRHRPGLTGRHRAHRPAHFSRSFTPRRACTKGKCQNLHQP</sequence>
<dbReference type="EMBL" id="DS999644">
    <property type="protein sequence ID" value="EFE75083.2"/>
    <property type="molecule type" value="Genomic_DNA"/>
</dbReference>
<proteinExistence type="predicted"/>
<dbReference type="AlphaFoldDB" id="D6AIY5"/>
<organism evidence="2 3">
    <name type="scientific">Streptomyces filamentosus NRRL 15998</name>
    <dbReference type="NCBI Taxonomy" id="457431"/>
    <lineage>
        <taxon>Bacteria</taxon>
        <taxon>Bacillati</taxon>
        <taxon>Actinomycetota</taxon>
        <taxon>Actinomycetes</taxon>
        <taxon>Kitasatosporales</taxon>
        <taxon>Streptomycetaceae</taxon>
        <taxon>Streptomyces</taxon>
    </lineage>
</organism>
<gene>
    <name evidence="2" type="ORF">SSGG_02449</name>
</gene>
<name>D6AIY5_STRFL</name>
<protein>
    <submittedName>
        <fullName evidence="2">Amino acid permease</fullName>
    </submittedName>
</protein>
<accession>D6AIY5</accession>
<dbReference type="Proteomes" id="UP000003986">
    <property type="component" value="Unassembled WGS sequence"/>
</dbReference>
<reference evidence="3" key="2">
    <citation type="submission" date="2008-12" db="EMBL/GenBank/DDBJ databases">
        <title>Annotation of Streptomyces roseosporus strain NRRL 15998.</title>
        <authorList>
            <consortium name="The Broad Institute Genome Sequencing Platform"/>
            <consortium name="Broad Institute Microbial Sequencing Center"/>
            <person name="Fischbach M."/>
            <person name="Ward D."/>
            <person name="Young S."/>
            <person name="Kodira C.D."/>
            <person name="Zeng Q."/>
            <person name="Koehrsen M."/>
            <person name="Godfrey P."/>
            <person name="Alvarado L."/>
            <person name="Berlin A.M."/>
            <person name="Borenstein D."/>
            <person name="Chen Z."/>
            <person name="Engels R."/>
            <person name="Freedman E."/>
            <person name="Gellesch M."/>
            <person name="Goldberg J."/>
            <person name="Griggs A."/>
            <person name="Gujja S."/>
            <person name="Heiman D.I."/>
            <person name="Hepburn T.A."/>
            <person name="Howarth C."/>
            <person name="Jen D."/>
            <person name="Larson L."/>
            <person name="Lewis B."/>
            <person name="Mehta T."/>
            <person name="Park D."/>
            <person name="Pearson M."/>
            <person name="Roberts A."/>
            <person name="Saif S."/>
            <person name="Shea T.D."/>
            <person name="Shenoy N."/>
            <person name="Sisk P."/>
            <person name="Stolte C."/>
            <person name="Sykes S.N."/>
            <person name="Walk T."/>
            <person name="White J."/>
            <person name="Yandava C."/>
            <person name="Straight P."/>
            <person name="Clardy J."/>
            <person name="Hung D."/>
            <person name="Kolter R."/>
            <person name="Mekalanos J."/>
            <person name="Walker S."/>
            <person name="Walsh C.T."/>
            <person name="Wieland B.L.C."/>
            <person name="Ilzarbe M."/>
            <person name="Galagan J."/>
            <person name="Nusbaum C."/>
            <person name="Birren B."/>
        </authorList>
    </citation>
    <scope>NUCLEOTIDE SEQUENCE [LARGE SCALE GENOMIC DNA]</scope>
    <source>
        <strain evidence="3">NRRL 15998</strain>
    </source>
</reference>
<evidence type="ECO:0000313" key="2">
    <source>
        <dbReference type="EMBL" id="EFE75083.2"/>
    </source>
</evidence>